<feature type="transmembrane region" description="Helical" evidence="1">
    <location>
        <begin position="109"/>
        <end position="131"/>
    </location>
</feature>
<reference evidence="2" key="1">
    <citation type="submission" date="2017-06" db="EMBL/GenBank/DDBJ databases">
        <title>Novel phages from South African skin metaviromes.</title>
        <authorList>
            <person name="van Zyl L.J."/>
            <person name="Abrahams Y."/>
            <person name="Stander E.A."/>
            <person name="Kirby B.M."/>
            <person name="Clavaud C."/>
            <person name="Farcet C."/>
            <person name="Breton L."/>
            <person name="Trindade M.I."/>
        </authorList>
    </citation>
    <scope>NUCLEOTIDE SEQUENCE</scope>
</reference>
<evidence type="ECO:0000256" key="1">
    <source>
        <dbReference type="SAM" id="Phobius"/>
    </source>
</evidence>
<proteinExistence type="predicted"/>
<name>A0A2H4JAU6_9CAUD</name>
<gene>
    <name evidence="2" type="ORF">7F7_7</name>
</gene>
<dbReference type="EMBL" id="MF417907">
    <property type="protein sequence ID" value="ASN70447.1"/>
    <property type="molecule type" value="Genomic_DNA"/>
</dbReference>
<evidence type="ECO:0000313" key="2">
    <source>
        <dbReference type="EMBL" id="ASN70447.1"/>
    </source>
</evidence>
<sequence length="132" mass="15426">MQEKDERFVLREEWIDNTSKIHQKIDENDKRHTSELKDLNNKVDKQIIYQKQAFESQERSEKHLEKLSDTMSNFGREFTDVKYQVKDHSKQLEMFSEVIKEKQGYNVKIIVAIISGIASVLVGALGFAAAFF</sequence>
<accession>A0A2H4JAU6</accession>
<organism evidence="2">
    <name type="scientific">uncultured Caudovirales phage</name>
    <dbReference type="NCBI Taxonomy" id="2100421"/>
    <lineage>
        <taxon>Viruses</taxon>
        <taxon>Duplodnaviria</taxon>
        <taxon>Heunggongvirae</taxon>
        <taxon>Uroviricota</taxon>
        <taxon>Caudoviricetes</taxon>
        <taxon>Peduoviridae</taxon>
        <taxon>Maltschvirus</taxon>
        <taxon>Maltschvirus maltsch</taxon>
    </lineage>
</organism>
<keyword evidence="1" id="KW-0812">Transmembrane</keyword>
<protein>
    <submittedName>
        <fullName evidence="2">Uncharacterized protein</fullName>
    </submittedName>
</protein>
<keyword evidence="1" id="KW-0472">Membrane</keyword>
<keyword evidence="1" id="KW-1133">Transmembrane helix</keyword>